<gene>
    <name evidence="13" type="ordered locus">TEPIRE1_1329</name>
</gene>
<dbReference type="InterPro" id="IPR013556">
    <property type="entry name" value="Flag_M-ring_C"/>
</dbReference>
<accession>L0S0R2</accession>
<evidence type="ECO:0000256" key="3">
    <source>
        <dbReference type="ARBA" id="ARBA00007971"/>
    </source>
</evidence>
<comment type="similarity">
    <text evidence="3 9">Belongs to the FliF family.</text>
</comment>
<dbReference type="PANTHER" id="PTHR30046">
    <property type="entry name" value="FLAGELLAR M-RING PROTEIN"/>
    <property type="match status" value="1"/>
</dbReference>
<feature type="transmembrane region" description="Helical" evidence="10">
    <location>
        <begin position="26"/>
        <end position="44"/>
    </location>
</feature>
<dbReference type="GO" id="GO:0071973">
    <property type="term" value="P:bacterial-type flagellum-dependent cell motility"/>
    <property type="evidence" value="ECO:0007669"/>
    <property type="project" value="InterPro"/>
</dbReference>
<evidence type="ECO:0000259" key="12">
    <source>
        <dbReference type="Pfam" id="PF08345"/>
    </source>
</evidence>
<name>F4LTN5_TEPAE</name>
<keyword evidence="4" id="KW-1003">Cell membrane</keyword>
<keyword evidence="5 10" id="KW-0812">Transmembrane</keyword>
<keyword evidence="13" id="KW-0966">Cell projection</keyword>
<evidence type="ECO:0000256" key="4">
    <source>
        <dbReference type="ARBA" id="ARBA00022475"/>
    </source>
</evidence>
<dbReference type="STRING" id="1209989.TepRe1_1219"/>
<dbReference type="HOGENOM" id="CLU_028108_2_2_9"/>
<evidence type="ECO:0000256" key="8">
    <source>
        <dbReference type="ARBA" id="ARBA00023143"/>
    </source>
</evidence>
<dbReference type="InterPro" id="IPR043427">
    <property type="entry name" value="YscJ/FliF"/>
</dbReference>
<keyword evidence="14" id="KW-1185">Reference proteome</keyword>
<evidence type="ECO:0000256" key="9">
    <source>
        <dbReference type="PIRNR" id="PIRNR004862"/>
    </source>
</evidence>
<dbReference type="PIRSF" id="PIRSF004862">
    <property type="entry name" value="FliF"/>
    <property type="match status" value="1"/>
</dbReference>
<feature type="transmembrane region" description="Helical" evidence="10">
    <location>
        <begin position="436"/>
        <end position="454"/>
    </location>
</feature>
<comment type="subcellular location">
    <subcellularLocation>
        <location evidence="1 9">Bacterial flagellum basal body</location>
    </subcellularLocation>
    <subcellularLocation>
        <location evidence="2">Cell membrane</location>
        <topology evidence="2">Multi-pass membrane protein</topology>
    </subcellularLocation>
</comment>
<evidence type="ECO:0000256" key="5">
    <source>
        <dbReference type="ARBA" id="ARBA00022692"/>
    </source>
</evidence>
<evidence type="ECO:0000313" key="14">
    <source>
        <dbReference type="Proteomes" id="UP000010802"/>
    </source>
</evidence>
<sequence length="519" mass="58708">MDYFQKLKHQVVEFWQSRDRAQKVKIIVSVIVVIVILGIMLYLISRPKYVPLYTNLDISDAGEIVKKLDDLNISYELEDGGKTILVDPEQKYKTRLTLAQEGLPKSNSSGFDEMFNKTRLGTTDWERQVQYNQALQGELTKAIEMMESVESARVYIVQQEKSLFIEPDSNYEPSAAIFLEVKPGAQMTKEEIMGIINLVTYSVKNMKQENVVVVDQYGKTLSNAAISQSEDNEELINNQLVIQDNFQNQLQASVQSLLEQIFGPGNVAVRVNAKLNFDKKIVQNKLFAPVNEETGEGIVRSIQELKEHFSGTGGAYGGTPGVDSNVPGYNQTQTGESEQQRSEVIRNFEINETNENLTVAPGAVDKLTVSVVINQELNDAEKDSITQVVGNAIGYDPERDQISIEGMEFKNDMAKFFADEMARQQKEQARMRNIKIAGLILSIILAFIIIRMFLNRRKAISEEEKISEEMLAMQQAAATQTQDESQEIKESSFYDKIEKLARRKPEEVAKVLKTWLKED</sequence>
<keyword evidence="6 10" id="KW-1133">Transmembrane helix</keyword>
<dbReference type="eggNOG" id="COG1766">
    <property type="taxonomic scope" value="Bacteria"/>
</dbReference>
<dbReference type="NCBIfam" id="TIGR00206">
    <property type="entry name" value="fliF"/>
    <property type="match status" value="1"/>
</dbReference>
<evidence type="ECO:0000256" key="6">
    <source>
        <dbReference type="ARBA" id="ARBA00022989"/>
    </source>
</evidence>
<dbReference type="InterPro" id="IPR006182">
    <property type="entry name" value="FliF_N_dom"/>
</dbReference>
<keyword evidence="8 9" id="KW-0975">Bacterial flagellum</keyword>
<dbReference type="InterPro" id="IPR045851">
    <property type="entry name" value="AMP-bd_C_sf"/>
</dbReference>
<evidence type="ECO:0000256" key="7">
    <source>
        <dbReference type="ARBA" id="ARBA00023136"/>
    </source>
</evidence>
<dbReference type="GO" id="GO:0005886">
    <property type="term" value="C:plasma membrane"/>
    <property type="evidence" value="ECO:0007669"/>
    <property type="project" value="UniProtKB-SubCell"/>
</dbReference>
<dbReference type="Proteomes" id="UP000010802">
    <property type="component" value="Chromosome"/>
</dbReference>
<dbReference type="InterPro" id="IPR000067">
    <property type="entry name" value="FlgMring_FliF"/>
</dbReference>
<keyword evidence="13" id="KW-0969">Cilium</keyword>
<dbReference type="Pfam" id="PF01514">
    <property type="entry name" value="YscJ_FliF"/>
    <property type="match status" value="1"/>
</dbReference>
<protein>
    <recommendedName>
        <fullName evidence="9">Flagellar M-ring protein</fullName>
    </recommendedName>
</protein>
<dbReference type="KEGG" id="tep:TepRe1_1219"/>
<organism evidence="13 14">
    <name type="scientific">Tepidanaerobacter acetatoxydans (strain DSM 21804 / JCM 16047 / Re1)</name>
    <dbReference type="NCBI Taxonomy" id="1209989"/>
    <lineage>
        <taxon>Bacteria</taxon>
        <taxon>Bacillati</taxon>
        <taxon>Bacillota</taxon>
        <taxon>Clostridia</taxon>
        <taxon>Thermosediminibacterales</taxon>
        <taxon>Tepidanaerobacteraceae</taxon>
        <taxon>Tepidanaerobacter</taxon>
    </lineage>
</organism>
<dbReference type="OrthoDB" id="9807026at2"/>
<evidence type="ECO:0000256" key="1">
    <source>
        <dbReference type="ARBA" id="ARBA00004117"/>
    </source>
</evidence>
<dbReference type="PANTHER" id="PTHR30046:SF0">
    <property type="entry name" value="FLAGELLAR M-RING PROTEIN"/>
    <property type="match status" value="1"/>
</dbReference>
<dbReference type="PATRIC" id="fig|1209989.3.peg.1480"/>
<dbReference type="GO" id="GO:0009431">
    <property type="term" value="C:bacterial-type flagellum basal body, MS ring"/>
    <property type="evidence" value="ECO:0007669"/>
    <property type="project" value="InterPro"/>
</dbReference>
<accession>F4LTN5</accession>
<evidence type="ECO:0000256" key="10">
    <source>
        <dbReference type="SAM" id="Phobius"/>
    </source>
</evidence>
<dbReference type="KEGG" id="tae:TepiRe1_1329"/>
<evidence type="ECO:0000259" key="11">
    <source>
        <dbReference type="Pfam" id="PF01514"/>
    </source>
</evidence>
<reference evidence="14" key="1">
    <citation type="journal article" date="2013" name="Genome Announc.">
        <title>First genome sequence of a syntrophic acetate-oxidizing bacterium, Tepidanaerobacter acetatoxydans strain Re1.</title>
        <authorList>
            <person name="Manzoor S."/>
            <person name="Bongcam-Rudloff E."/>
            <person name="Schnurer A."/>
            <person name="Muller B."/>
        </authorList>
    </citation>
    <scope>NUCLEOTIDE SEQUENCE [LARGE SCALE GENOMIC DNA]</scope>
    <source>
        <strain evidence="14">Re1</strain>
    </source>
</reference>
<dbReference type="RefSeq" id="WP_013778288.1">
    <property type="nucleotide sequence ID" value="NC_015519.1"/>
</dbReference>
<keyword evidence="13" id="KW-0282">Flagellum</keyword>
<dbReference type="AlphaFoldDB" id="F4LTN5"/>
<keyword evidence="7 10" id="KW-0472">Membrane</keyword>
<dbReference type="PRINTS" id="PR01009">
    <property type="entry name" value="FLGMRINGFLIF"/>
</dbReference>
<evidence type="ECO:0000256" key="2">
    <source>
        <dbReference type="ARBA" id="ARBA00004651"/>
    </source>
</evidence>
<comment type="function">
    <text evidence="9">The M ring may be actively involved in energy transduction.</text>
</comment>
<dbReference type="EMBL" id="HF563609">
    <property type="protein sequence ID" value="CCP26059.1"/>
    <property type="molecule type" value="Genomic_DNA"/>
</dbReference>
<dbReference type="GO" id="GO:0003774">
    <property type="term" value="F:cytoskeletal motor activity"/>
    <property type="evidence" value="ECO:0007669"/>
    <property type="project" value="InterPro"/>
</dbReference>
<dbReference type="Gene3D" id="3.30.300.30">
    <property type="match status" value="1"/>
</dbReference>
<dbReference type="Pfam" id="PF08345">
    <property type="entry name" value="YscJ_FliF_C"/>
    <property type="match status" value="1"/>
</dbReference>
<proteinExistence type="inferred from homology"/>
<feature type="domain" description="Flagellar M-ring N-terminal" evidence="11">
    <location>
        <begin position="45"/>
        <end position="222"/>
    </location>
</feature>
<evidence type="ECO:0000313" key="13">
    <source>
        <dbReference type="EMBL" id="CCP26059.1"/>
    </source>
</evidence>
<feature type="domain" description="Flagellar M-ring C-terminal" evidence="12">
    <location>
        <begin position="258"/>
        <end position="409"/>
    </location>
</feature>